<feature type="domain" description="Bacterial phospholipase C C-terminal" evidence="4">
    <location>
        <begin position="321"/>
        <end position="385"/>
    </location>
</feature>
<dbReference type="InterPro" id="IPR013552">
    <property type="entry name" value="Thioester_dom"/>
</dbReference>
<evidence type="ECO:0000259" key="5">
    <source>
        <dbReference type="Pfam" id="PF08341"/>
    </source>
</evidence>
<evidence type="ECO:0000313" key="7">
    <source>
        <dbReference type="Proteomes" id="UP001432014"/>
    </source>
</evidence>
<sequence>MLTSTLVAGGSLLGAGAASAADGPGAGVSATLQEKMVSGQITIQGEGKVAGGLFTLKTADGELLQTYCIDFGHGVDTTAKVQYQEADWKSSSLGAKGKTDPAAKIRWILENSYPHVKDLGALAKTAGITGEFTEQDAAAGTQAAIWHFSDGKKATPDDAQGAALTAYLLSDKNKGIAAEPKPSLSLTPESVAGKSGGKLGPFTVNSSADEVKLSVSGGPATVAVVDKDGKPLASLKGPIAKDTQFFLDVPAGTADGSASVTAAVSTVVPSGRVFLSKGYTADKHSQTMILAGSEKVNVSDTAKAKWTQEKGPLLAATSKVDCVENGVEVTVTNTGDQPAAVTVQPGKALTVQPGKAEKITVPVAEDTAYDIKVTGPNGFAQQFQGVLDCKVAVPTPSASPSPATSGSATPTAGTTPSTGTSTSPAATTTGGGLAATGGSSATPVLAGVAGALVLAGGAAVFVLRRRGRHSGNAA</sequence>
<feature type="chain" id="PRO_5047550343" evidence="3">
    <location>
        <begin position="21"/>
        <end position="474"/>
    </location>
</feature>
<feature type="domain" description="Thioester" evidence="5">
    <location>
        <begin position="66"/>
        <end position="173"/>
    </location>
</feature>
<keyword evidence="2" id="KW-0472">Membrane</keyword>
<name>A0ABZ1W6R2_9ACTN</name>
<keyword evidence="3" id="KW-0732">Signal</keyword>
<keyword evidence="2" id="KW-1133">Transmembrane helix</keyword>
<proteinExistence type="predicted"/>
<feature type="transmembrane region" description="Helical" evidence="2">
    <location>
        <begin position="444"/>
        <end position="463"/>
    </location>
</feature>
<evidence type="ECO:0000256" key="2">
    <source>
        <dbReference type="SAM" id="Phobius"/>
    </source>
</evidence>
<evidence type="ECO:0000313" key="6">
    <source>
        <dbReference type="EMBL" id="WUS56530.1"/>
    </source>
</evidence>
<gene>
    <name evidence="6" type="ORF">OG469_13995</name>
</gene>
<dbReference type="NCBIfam" id="TIGR03934">
    <property type="entry name" value="TQXA_dom"/>
    <property type="match status" value="1"/>
</dbReference>
<keyword evidence="7" id="KW-1185">Reference proteome</keyword>
<dbReference type="EMBL" id="CP108482">
    <property type="protein sequence ID" value="WUS56530.1"/>
    <property type="molecule type" value="Genomic_DNA"/>
</dbReference>
<dbReference type="InterPro" id="IPR023849">
    <property type="entry name" value="TQXA_dom"/>
</dbReference>
<evidence type="ECO:0000256" key="3">
    <source>
        <dbReference type="SAM" id="SignalP"/>
    </source>
</evidence>
<feature type="signal peptide" evidence="3">
    <location>
        <begin position="1"/>
        <end position="20"/>
    </location>
</feature>
<evidence type="ECO:0000259" key="4">
    <source>
        <dbReference type="Pfam" id="PF05506"/>
    </source>
</evidence>
<reference evidence="6 7" key="1">
    <citation type="submission" date="2022-10" db="EMBL/GenBank/DDBJ databases">
        <title>The complete genomes of actinobacterial strains from the NBC collection.</title>
        <authorList>
            <person name="Joergensen T.S."/>
            <person name="Alvarez Arevalo M."/>
            <person name="Sterndorff E.B."/>
            <person name="Faurdal D."/>
            <person name="Vuksanovic O."/>
            <person name="Mourched A.-S."/>
            <person name="Charusanti P."/>
            <person name="Shaw S."/>
            <person name="Blin K."/>
            <person name="Weber T."/>
        </authorList>
    </citation>
    <scope>NUCLEOTIDE SEQUENCE [LARGE SCALE GENOMIC DNA]</scope>
    <source>
        <strain evidence="6 7">NBC_01247</strain>
    </source>
</reference>
<protein>
    <submittedName>
        <fullName evidence="6">Cys-Gln thioester bond-forming surface protein</fullName>
    </submittedName>
</protein>
<feature type="region of interest" description="Disordered" evidence="1">
    <location>
        <begin position="394"/>
        <end position="436"/>
    </location>
</feature>
<dbReference type="InterPro" id="IPR008475">
    <property type="entry name" value="PLipase_C_C"/>
</dbReference>
<accession>A0ABZ1W6R2</accession>
<dbReference type="Pfam" id="PF08341">
    <property type="entry name" value="TED"/>
    <property type="match status" value="1"/>
</dbReference>
<dbReference type="RefSeq" id="WP_329498611.1">
    <property type="nucleotide sequence ID" value="NZ_CP108460.1"/>
</dbReference>
<dbReference type="NCBIfam" id="NF041528">
    <property type="entry name" value="strep_LAETG"/>
    <property type="match status" value="1"/>
</dbReference>
<dbReference type="Gene3D" id="1.10.150.480">
    <property type="match status" value="1"/>
</dbReference>
<organism evidence="6 7">
    <name type="scientific">Kitasatospora herbaricolor</name>
    <dbReference type="NCBI Taxonomy" id="68217"/>
    <lineage>
        <taxon>Bacteria</taxon>
        <taxon>Bacillati</taxon>
        <taxon>Actinomycetota</taxon>
        <taxon>Actinomycetes</taxon>
        <taxon>Kitasatosporales</taxon>
        <taxon>Streptomycetaceae</taxon>
        <taxon>Kitasatospora</taxon>
    </lineage>
</organism>
<dbReference type="Proteomes" id="UP001432014">
    <property type="component" value="Chromosome"/>
</dbReference>
<dbReference type="Pfam" id="PF05506">
    <property type="entry name" value="PLipase_C_C"/>
    <property type="match status" value="1"/>
</dbReference>
<keyword evidence="2" id="KW-0812">Transmembrane</keyword>
<feature type="compositionally biased region" description="Low complexity" evidence="1">
    <location>
        <begin position="394"/>
        <end position="428"/>
    </location>
</feature>
<evidence type="ECO:0000256" key="1">
    <source>
        <dbReference type="SAM" id="MobiDB-lite"/>
    </source>
</evidence>